<dbReference type="AlphaFoldDB" id="A2ZDP2"/>
<evidence type="ECO:0000313" key="2">
    <source>
        <dbReference type="Proteomes" id="UP000007015"/>
    </source>
</evidence>
<sequence>MEPRDSCDGQGVQAATILVSSGRRVGAGSGVGEARGRRWGWWAVDSVLGGAQAVARMVGGGGGGQPVARLVGGGSGGEGGSRACIRRLSSGRLPSILHPASRSYRRRLLPRHRRSWEPPLRGIASWFVAFVDFLAPSTPGHPSALPVRATAKLPPLAEAVHCHLELDTASQSHPPKSGWISSHLTNCSVAILWNPICIYGVDFIRS</sequence>
<gene>
    <name evidence="1" type="ORF">OsI_35908</name>
</gene>
<reference evidence="1 2" key="1">
    <citation type="journal article" date="2005" name="PLoS Biol.">
        <title>The genomes of Oryza sativa: a history of duplications.</title>
        <authorList>
            <person name="Yu J."/>
            <person name="Wang J."/>
            <person name="Lin W."/>
            <person name="Li S."/>
            <person name="Li H."/>
            <person name="Zhou J."/>
            <person name="Ni P."/>
            <person name="Dong W."/>
            <person name="Hu S."/>
            <person name="Zeng C."/>
            <person name="Zhang J."/>
            <person name="Zhang Y."/>
            <person name="Li R."/>
            <person name="Xu Z."/>
            <person name="Li S."/>
            <person name="Li X."/>
            <person name="Zheng H."/>
            <person name="Cong L."/>
            <person name="Lin L."/>
            <person name="Yin J."/>
            <person name="Geng J."/>
            <person name="Li G."/>
            <person name="Shi J."/>
            <person name="Liu J."/>
            <person name="Lv H."/>
            <person name="Li J."/>
            <person name="Wang J."/>
            <person name="Deng Y."/>
            <person name="Ran L."/>
            <person name="Shi X."/>
            <person name="Wang X."/>
            <person name="Wu Q."/>
            <person name="Li C."/>
            <person name="Ren X."/>
            <person name="Wang J."/>
            <person name="Wang X."/>
            <person name="Li D."/>
            <person name="Liu D."/>
            <person name="Zhang X."/>
            <person name="Ji Z."/>
            <person name="Zhao W."/>
            <person name="Sun Y."/>
            <person name="Zhang Z."/>
            <person name="Bao J."/>
            <person name="Han Y."/>
            <person name="Dong L."/>
            <person name="Ji J."/>
            <person name="Chen P."/>
            <person name="Wu S."/>
            <person name="Liu J."/>
            <person name="Xiao Y."/>
            <person name="Bu D."/>
            <person name="Tan J."/>
            <person name="Yang L."/>
            <person name="Ye C."/>
            <person name="Zhang J."/>
            <person name="Xu J."/>
            <person name="Zhou Y."/>
            <person name="Yu Y."/>
            <person name="Zhang B."/>
            <person name="Zhuang S."/>
            <person name="Wei H."/>
            <person name="Liu B."/>
            <person name="Lei M."/>
            <person name="Yu H."/>
            <person name="Li Y."/>
            <person name="Xu H."/>
            <person name="Wei S."/>
            <person name="He X."/>
            <person name="Fang L."/>
            <person name="Zhang Z."/>
            <person name="Zhang Y."/>
            <person name="Huang X."/>
            <person name="Su Z."/>
            <person name="Tong W."/>
            <person name="Li J."/>
            <person name="Tong Z."/>
            <person name="Li S."/>
            <person name="Ye J."/>
            <person name="Wang L."/>
            <person name="Fang L."/>
            <person name="Lei T."/>
            <person name="Chen C."/>
            <person name="Chen H."/>
            <person name="Xu Z."/>
            <person name="Li H."/>
            <person name="Huang H."/>
            <person name="Zhang F."/>
            <person name="Xu H."/>
            <person name="Li N."/>
            <person name="Zhao C."/>
            <person name="Li S."/>
            <person name="Dong L."/>
            <person name="Huang Y."/>
            <person name="Li L."/>
            <person name="Xi Y."/>
            <person name="Qi Q."/>
            <person name="Li W."/>
            <person name="Zhang B."/>
            <person name="Hu W."/>
            <person name="Zhang Y."/>
            <person name="Tian X."/>
            <person name="Jiao Y."/>
            <person name="Liang X."/>
            <person name="Jin J."/>
            <person name="Gao L."/>
            <person name="Zheng W."/>
            <person name="Hao B."/>
            <person name="Liu S."/>
            <person name="Wang W."/>
            <person name="Yuan L."/>
            <person name="Cao M."/>
            <person name="McDermott J."/>
            <person name="Samudrala R."/>
            <person name="Wang J."/>
            <person name="Wong G.K."/>
            <person name="Yang H."/>
        </authorList>
    </citation>
    <scope>NUCLEOTIDE SEQUENCE [LARGE SCALE GENOMIC DNA]</scope>
    <source>
        <strain evidence="2">cv. 93-11</strain>
    </source>
</reference>
<proteinExistence type="predicted"/>
<dbReference type="EMBL" id="CM000136">
    <property type="protein sequence ID" value="EAY80726.1"/>
    <property type="molecule type" value="Genomic_DNA"/>
</dbReference>
<organism evidence="1 2">
    <name type="scientific">Oryza sativa subsp. indica</name>
    <name type="common">Rice</name>
    <dbReference type="NCBI Taxonomy" id="39946"/>
    <lineage>
        <taxon>Eukaryota</taxon>
        <taxon>Viridiplantae</taxon>
        <taxon>Streptophyta</taxon>
        <taxon>Embryophyta</taxon>
        <taxon>Tracheophyta</taxon>
        <taxon>Spermatophyta</taxon>
        <taxon>Magnoliopsida</taxon>
        <taxon>Liliopsida</taxon>
        <taxon>Poales</taxon>
        <taxon>Poaceae</taxon>
        <taxon>BOP clade</taxon>
        <taxon>Oryzoideae</taxon>
        <taxon>Oryzeae</taxon>
        <taxon>Oryzinae</taxon>
        <taxon>Oryza</taxon>
        <taxon>Oryza sativa</taxon>
    </lineage>
</organism>
<dbReference type="Gramene" id="BGIOSGA034100-TA">
    <property type="protein sequence ID" value="BGIOSGA034100-PA"/>
    <property type="gene ID" value="BGIOSGA034100"/>
</dbReference>
<evidence type="ECO:0000313" key="1">
    <source>
        <dbReference type="EMBL" id="EAY80726.1"/>
    </source>
</evidence>
<name>A2ZDP2_ORYSI</name>
<keyword evidence="2" id="KW-1185">Reference proteome</keyword>
<accession>A2ZDP2</accession>
<protein>
    <submittedName>
        <fullName evidence="1">Uncharacterized protein</fullName>
    </submittedName>
</protein>
<dbReference type="Proteomes" id="UP000007015">
    <property type="component" value="Chromosome 11"/>
</dbReference>
<dbReference type="HOGENOM" id="CLU_1333825_0_0_1"/>